<dbReference type="Proteomes" id="UP000752012">
    <property type="component" value="Unassembled WGS sequence"/>
</dbReference>
<dbReference type="Pfam" id="PF02325">
    <property type="entry name" value="CCB3_YggT"/>
    <property type="match status" value="1"/>
</dbReference>
<keyword evidence="2" id="KW-1133">Transmembrane helix</keyword>
<comment type="similarity">
    <text evidence="1">Belongs to the YggT family.</text>
</comment>
<accession>A0A969PQ94</accession>
<keyword evidence="4" id="KW-1185">Reference proteome</keyword>
<dbReference type="EMBL" id="JAATHJ010000002">
    <property type="protein sequence ID" value="NJP36436.1"/>
    <property type="molecule type" value="Genomic_DNA"/>
</dbReference>
<dbReference type="InterPro" id="IPR003425">
    <property type="entry name" value="CCB3/YggT"/>
</dbReference>
<organism evidence="3 4">
    <name type="scientific">Alkalicoccus luteus</name>
    <dbReference type="NCBI Taxonomy" id="1237094"/>
    <lineage>
        <taxon>Bacteria</taxon>
        <taxon>Bacillati</taxon>
        <taxon>Bacillota</taxon>
        <taxon>Bacilli</taxon>
        <taxon>Bacillales</taxon>
        <taxon>Bacillaceae</taxon>
        <taxon>Alkalicoccus</taxon>
    </lineage>
</organism>
<evidence type="ECO:0000313" key="4">
    <source>
        <dbReference type="Proteomes" id="UP000752012"/>
    </source>
</evidence>
<sequence length="87" mass="9781">MALLGDIVIQVLNVYWFVCIIYIFMSWFPNARESAFGQAIGRIVEPFFAPFRQMIPPIGMLDISPIVALVGLRFAIRGVEFLFGLVG</sequence>
<dbReference type="AlphaFoldDB" id="A0A969PQ94"/>
<reference evidence="3 4" key="1">
    <citation type="submission" date="2020-03" db="EMBL/GenBank/DDBJ databases">
        <title>Assessment of the enzymatic potential of alkaline-tolerant lipase obtained from Bacillus luteus H11 (technogenic soil) for the bioremediation of saline soils contaminated with petroleum substances.</title>
        <authorList>
            <person name="Kalwasinska A."/>
        </authorList>
    </citation>
    <scope>NUCLEOTIDE SEQUENCE [LARGE SCALE GENOMIC DNA]</scope>
    <source>
        <strain evidence="3 4">H11</strain>
    </source>
</reference>
<feature type="transmembrane region" description="Helical" evidence="2">
    <location>
        <begin position="54"/>
        <end position="76"/>
    </location>
</feature>
<evidence type="ECO:0000256" key="1">
    <source>
        <dbReference type="ARBA" id="ARBA00010894"/>
    </source>
</evidence>
<dbReference type="GO" id="GO:0016020">
    <property type="term" value="C:membrane"/>
    <property type="evidence" value="ECO:0007669"/>
    <property type="project" value="InterPro"/>
</dbReference>
<keyword evidence="2" id="KW-0472">Membrane</keyword>
<gene>
    <name evidence="3" type="ORF">HCN83_02400</name>
</gene>
<name>A0A969PQ94_9BACI</name>
<protein>
    <submittedName>
        <fullName evidence="3">YggT family protein</fullName>
    </submittedName>
</protein>
<keyword evidence="2" id="KW-0812">Transmembrane</keyword>
<dbReference type="RefSeq" id="WP_168004719.1">
    <property type="nucleotide sequence ID" value="NZ_JAATHJ010000002.1"/>
</dbReference>
<evidence type="ECO:0000256" key="2">
    <source>
        <dbReference type="SAM" id="Phobius"/>
    </source>
</evidence>
<dbReference type="PANTHER" id="PTHR33219:SF14">
    <property type="entry name" value="PROTEIN COFACTOR ASSEMBLY OF COMPLEX C SUBUNIT B CCB3, CHLOROPLASTIC-RELATED"/>
    <property type="match status" value="1"/>
</dbReference>
<dbReference type="PANTHER" id="PTHR33219">
    <property type="entry name" value="YLMG HOMOLOG PROTEIN 2, CHLOROPLASTIC"/>
    <property type="match status" value="1"/>
</dbReference>
<proteinExistence type="inferred from homology"/>
<evidence type="ECO:0000313" key="3">
    <source>
        <dbReference type="EMBL" id="NJP36436.1"/>
    </source>
</evidence>
<comment type="caution">
    <text evidence="3">The sequence shown here is derived from an EMBL/GenBank/DDBJ whole genome shotgun (WGS) entry which is preliminary data.</text>
</comment>
<feature type="transmembrane region" description="Helical" evidence="2">
    <location>
        <begin position="7"/>
        <end position="28"/>
    </location>
</feature>